<dbReference type="EMBL" id="CAEY01000830">
    <property type="status" value="NOT_ANNOTATED_CDS"/>
    <property type="molecule type" value="Genomic_DNA"/>
</dbReference>
<dbReference type="AlphaFoldDB" id="T1JY96"/>
<reference evidence="5" key="1">
    <citation type="submission" date="2011-08" db="EMBL/GenBank/DDBJ databases">
        <authorList>
            <person name="Rombauts S."/>
        </authorList>
    </citation>
    <scope>NUCLEOTIDE SEQUENCE</scope>
    <source>
        <strain evidence="5">London</strain>
    </source>
</reference>
<accession>T1JY96</accession>
<dbReference type="PANTHER" id="PTHR24412">
    <property type="entry name" value="KELCH PROTEIN"/>
    <property type="match status" value="1"/>
</dbReference>
<dbReference type="PANTHER" id="PTHR24412:SF489">
    <property type="entry name" value="RING FINGER DOMAIN AND KELCH REPEAT-CONTAINING PROTEIN DDB_G0271372"/>
    <property type="match status" value="1"/>
</dbReference>
<keyword evidence="1" id="KW-0880">Kelch repeat</keyword>
<dbReference type="SUPFAM" id="SSF54695">
    <property type="entry name" value="POZ domain"/>
    <property type="match status" value="1"/>
</dbReference>
<protein>
    <recommendedName>
        <fullName evidence="3">BACK domain-containing protein</fullName>
    </recommendedName>
</protein>
<dbReference type="EnsemblMetazoa" id="tetur02g14901.1">
    <property type="protein sequence ID" value="tetur02g14901.1"/>
    <property type="gene ID" value="tetur02g14901"/>
</dbReference>
<evidence type="ECO:0000256" key="1">
    <source>
        <dbReference type="ARBA" id="ARBA00022441"/>
    </source>
</evidence>
<keyword evidence="5" id="KW-1185">Reference proteome</keyword>
<sequence>MDTLKNDDKLTVINRSSQYLISKKLILKVPYFEKMLSHDSLESTESKVELDFDEKALKLILHRIEHGYIFIEMDCVINLCTIADYFGMDNHLINECLTHFHDNFSIEHLPVIIPQVTSTSKLINSGTLNAFICRYFTKIVNTSVWLDYPIETIEYICALDLMIYSEVKVFDSIMKWVKSKPDSRKSYLKNLLKSIRWCHLEDKDLAKIKENIYVKSSDFDPKLCCRDKSGCNCSTDRTKQKYFIAIEKLDATNLRVKVLDKNFFLLVNQAIQSDESMPLKLIHDEHVSDVFFDSGRKMIRIDWKQKKYRLLEAATFQSHFTKCLMLISDEQKRQEHYAVKINNPLNSEQASESSLLEADDKFILVRFYGKQFKYWAMPTDENIRSHFWLKGRSCLGTVLDNNIYMLTDRLELIQFKIDRKCEFERIEFEKYREKFYSDSLLLTSNLTNDKVIIIEKSTKELFCYNVKTEKWSSMGRISNCDSGSDGKTKSHDLIAFTSTFLSMDAIKACLNMNSNE</sequence>
<dbReference type="HOGENOM" id="CLU_020442_0_0_1"/>
<proteinExistence type="predicted"/>
<keyword evidence="2" id="KW-0677">Repeat</keyword>
<name>T1JY96_TETUR</name>
<evidence type="ECO:0000313" key="5">
    <source>
        <dbReference type="Proteomes" id="UP000015104"/>
    </source>
</evidence>
<reference evidence="4" key="2">
    <citation type="submission" date="2015-06" db="UniProtKB">
        <authorList>
            <consortium name="EnsemblMetazoa"/>
        </authorList>
    </citation>
    <scope>IDENTIFICATION</scope>
</reference>
<evidence type="ECO:0000256" key="2">
    <source>
        <dbReference type="ARBA" id="ARBA00022737"/>
    </source>
</evidence>
<dbReference type="Gene3D" id="1.25.40.420">
    <property type="match status" value="1"/>
</dbReference>
<evidence type="ECO:0000259" key="3">
    <source>
        <dbReference type="Pfam" id="PF07707"/>
    </source>
</evidence>
<feature type="domain" description="BACK" evidence="3">
    <location>
        <begin position="129"/>
        <end position="207"/>
    </location>
</feature>
<evidence type="ECO:0000313" key="4">
    <source>
        <dbReference type="EnsemblMetazoa" id="tetur02g14901.1"/>
    </source>
</evidence>
<dbReference type="CDD" id="cd18186">
    <property type="entry name" value="BTB_POZ_ZBTB_KLHL-like"/>
    <property type="match status" value="1"/>
</dbReference>
<dbReference type="InterPro" id="IPR011333">
    <property type="entry name" value="SKP1/BTB/POZ_sf"/>
</dbReference>
<dbReference type="Pfam" id="PF07707">
    <property type="entry name" value="BACK"/>
    <property type="match status" value="1"/>
</dbReference>
<dbReference type="Gene3D" id="3.30.710.10">
    <property type="entry name" value="Potassium Channel Kv1.1, Chain A"/>
    <property type="match status" value="1"/>
</dbReference>
<organism evidence="4 5">
    <name type="scientific">Tetranychus urticae</name>
    <name type="common">Two-spotted spider mite</name>
    <dbReference type="NCBI Taxonomy" id="32264"/>
    <lineage>
        <taxon>Eukaryota</taxon>
        <taxon>Metazoa</taxon>
        <taxon>Ecdysozoa</taxon>
        <taxon>Arthropoda</taxon>
        <taxon>Chelicerata</taxon>
        <taxon>Arachnida</taxon>
        <taxon>Acari</taxon>
        <taxon>Acariformes</taxon>
        <taxon>Trombidiformes</taxon>
        <taxon>Prostigmata</taxon>
        <taxon>Eleutherengona</taxon>
        <taxon>Raphignathae</taxon>
        <taxon>Tetranychoidea</taxon>
        <taxon>Tetranychidae</taxon>
        <taxon>Tetranychus</taxon>
    </lineage>
</organism>
<dbReference type="InterPro" id="IPR011705">
    <property type="entry name" value="BACK"/>
</dbReference>
<dbReference type="Proteomes" id="UP000015104">
    <property type="component" value="Unassembled WGS sequence"/>
</dbReference>